<dbReference type="EMBL" id="GL376607">
    <property type="status" value="NOT_ANNOTATED_CDS"/>
    <property type="molecule type" value="Genomic_DNA"/>
</dbReference>
<protein>
    <submittedName>
        <fullName evidence="4">Uncharacterized protein</fullName>
    </submittedName>
</protein>
<dbReference type="GO" id="GO:0003723">
    <property type="term" value="F:RNA binding"/>
    <property type="evidence" value="ECO:0007669"/>
    <property type="project" value="InterPro"/>
</dbReference>
<comment type="similarity">
    <text evidence="1 2">Belongs to the RNase T2 family.</text>
</comment>
<feature type="signal peptide" evidence="3">
    <location>
        <begin position="1"/>
        <end position="24"/>
    </location>
</feature>
<reference evidence="5" key="1">
    <citation type="journal article" date="2010" name="Genome Biol.">
        <title>Genome sequence of the necrotrophic plant pathogen Pythium ultimum reveals original pathogenicity mechanisms and effector repertoire.</title>
        <authorList>
            <person name="Levesque C.A."/>
            <person name="Brouwer H."/>
            <person name="Cano L."/>
            <person name="Hamilton J.P."/>
            <person name="Holt C."/>
            <person name="Huitema E."/>
            <person name="Raffaele S."/>
            <person name="Robideau G.P."/>
            <person name="Thines M."/>
            <person name="Win J."/>
            <person name="Zerillo M.M."/>
            <person name="Beakes G.W."/>
            <person name="Boore J.L."/>
            <person name="Busam D."/>
            <person name="Dumas B."/>
            <person name="Ferriera S."/>
            <person name="Fuerstenberg S.I."/>
            <person name="Gachon C.M."/>
            <person name="Gaulin E."/>
            <person name="Govers F."/>
            <person name="Grenville-Briggs L."/>
            <person name="Horner N."/>
            <person name="Hostetler J."/>
            <person name="Jiang R.H."/>
            <person name="Johnson J."/>
            <person name="Krajaejun T."/>
            <person name="Lin H."/>
            <person name="Meijer H.J."/>
            <person name="Moore B."/>
            <person name="Morris P."/>
            <person name="Phuntmart V."/>
            <person name="Puiu D."/>
            <person name="Shetty J."/>
            <person name="Stajich J.E."/>
            <person name="Tripathy S."/>
            <person name="Wawra S."/>
            <person name="van West P."/>
            <person name="Whitty B.R."/>
            <person name="Coutinho P.M."/>
            <person name="Henrissat B."/>
            <person name="Martin F."/>
            <person name="Thomas P.D."/>
            <person name="Tyler B.M."/>
            <person name="De Vries R.P."/>
            <person name="Kamoun S."/>
            <person name="Yandell M."/>
            <person name="Tisserat N."/>
            <person name="Buell C.R."/>
        </authorList>
    </citation>
    <scope>NUCLEOTIDE SEQUENCE</scope>
    <source>
        <strain evidence="5">DAOM:BR144</strain>
    </source>
</reference>
<dbReference type="InterPro" id="IPR001568">
    <property type="entry name" value="RNase_T2-like"/>
</dbReference>
<reference evidence="4" key="3">
    <citation type="submission" date="2015-02" db="UniProtKB">
        <authorList>
            <consortium name="EnsemblProtists"/>
        </authorList>
    </citation>
    <scope>IDENTIFICATION</scope>
    <source>
        <strain evidence="4">DAOM BR144</strain>
    </source>
</reference>
<dbReference type="PANTHER" id="PTHR11240">
    <property type="entry name" value="RIBONUCLEASE T2"/>
    <property type="match status" value="1"/>
</dbReference>
<dbReference type="InterPro" id="IPR018188">
    <property type="entry name" value="RNase_T2_His_AS_1"/>
</dbReference>
<dbReference type="AlphaFoldDB" id="K3X6X6"/>
<keyword evidence="5" id="KW-1185">Reference proteome</keyword>
<accession>K3X6X6</accession>
<dbReference type="VEuPathDB" id="FungiDB:PYU1_G012948"/>
<dbReference type="PROSITE" id="PS00530">
    <property type="entry name" value="RNASE_T2_1"/>
    <property type="match status" value="1"/>
</dbReference>
<evidence type="ECO:0000256" key="2">
    <source>
        <dbReference type="RuleBase" id="RU004328"/>
    </source>
</evidence>
<dbReference type="SUPFAM" id="SSF55895">
    <property type="entry name" value="Ribonuclease Rh-like"/>
    <property type="match status" value="1"/>
</dbReference>
<keyword evidence="3" id="KW-0732">Signal</keyword>
<dbReference type="InterPro" id="IPR033130">
    <property type="entry name" value="RNase_T2_His_AS_2"/>
</dbReference>
<dbReference type="Pfam" id="PF00445">
    <property type="entry name" value="Ribonuclease_T2"/>
    <property type="match status" value="1"/>
</dbReference>
<dbReference type="PANTHER" id="PTHR11240:SF22">
    <property type="entry name" value="RIBONUCLEASE T2"/>
    <property type="match status" value="1"/>
</dbReference>
<name>K3X6X6_GLOUD</name>
<dbReference type="EnsemblProtists" id="PYU1_T012975">
    <property type="protein sequence ID" value="PYU1_T012975"/>
    <property type="gene ID" value="PYU1_G012948"/>
</dbReference>
<evidence type="ECO:0000256" key="3">
    <source>
        <dbReference type="SAM" id="SignalP"/>
    </source>
</evidence>
<dbReference type="eggNOG" id="ENOG502S285">
    <property type="taxonomic scope" value="Eukaryota"/>
</dbReference>
<organism evidence="4 5">
    <name type="scientific">Globisporangium ultimum (strain ATCC 200006 / CBS 805.95 / DAOM BR144)</name>
    <name type="common">Pythium ultimum</name>
    <dbReference type="NCBI Taxonomy" id="431595"/>
    <lineage>
        <taxon>Eukaryota</taxon>
        <taxon>Sar</taxon>
        <taxon>Stramenopiles</taxon>
        <taxon>Oomycota</taxon>
        <taxon>Peronosporomycetes</taxon>
        <taxon>Pythiales</taxon>
        <taxon>Pythiaceae</taxon>
        <taxon>Globisporangium</taxon>
    </lineage>
</organism>
<feature type="chain" id="PRO_5003868417" evidence="3">
    <location>
        <begin position="25"/>
        <end position="314"/>
    </location>
</feature>
<reference evidence="5" key="2">
    <citation type="submission" date="2010-04" db="EMBL/GenBank/DDBJ databases">
        <authorList>
            <person name="Buell R."/>
            <person name="Hamilton J."/>
            <person name="Hostetler J."/>
        </authorList>
    </citation>
    <scope>NUCLEOTIDE SEQUENCE [LARGE SCALE GENOMIC DNA]</scope>
    <source>
        <strain evidence="5">DAOM:BR144</strain>
    </source>
</reference>
<dbReference type="Proteomes" id="UP000019132">
    <property type="component" value="Unassembled WGS sequence"/>
</dbReference>
<dbReference type="GO" id="GO:0006401">
    <property type="term" value="P:RNA catabolic process"/>
    <property type="evidence" value="ECO:0007669"/>
    <property type="project" value="TreeGrafter"/>
</dbReference>
<dbReference type="FunFam" id="3.90.730.10:FF:000011">
    <property type="entry name" value="Uncharacterized protein"/>
    <property type="match status" value="1"/>
</dbReference>
<evidence type="ECO:0000313" key="4">
    <source>
        <dbReference type="EnsemblProtists" id="PYU1_T012975"/>
    </source>
</evidence>
<dbReference type="HOGENOM" id="CLU_077551_0_0_1"/>
<dbReference type="PROSITE" id="PS00531">
    <property type="entry name" value="RNASE_T2_2"/>
    <property type="match status" value="1"/>
</dbReference>
<dbReference type="GO" id="GO:0033897">
    <property type="term" value="F:ribonuclease T2 activity"/>
    <property type="evidence" value="ECO:0007669"/>
    <property type="project" value="InterPro"/>
</dbReference>
<dbReference type="GO" id="GO:0005576">
    <property type="term" value="C:extracellular region"/>
    <property type="evidence" value="ECO:0007669"/>
    <property type="project" value="TreeGrafter"/>
</dbReference>
<evidence type="ECO:0000313" key="5">
    <source>
        <dbReference type="Proteomes" id="UP000019132"/>
    </source>
</evidence>
<dbReference type="InterPro" id="IPR036430">
    <property type="entry name" value="RNase_T2-like_sf"/>
</dbReference>
<dbReference type="InParanoid" id="K3X6X6"/>
<dbReference type="Gene3D" id="3.90.730.10">
    <property type="entry name" value="Ribonuclease T2-like"/>
    <property type="match status" value="1"/>
</dbReference>
<sequence length="314" mass="34292">MVLTKHTIIIAAVFVATELQAVRAVDYLGGWLSAAPTEQCVDICVNSKTTPTCLTSDPACVAKLQRPGDFDYLLLEQIYMPQFCRDLLVGVDSTISHQNVSVYPNGLTCQPDVVKSELTIHGLWPNYNDGYAGCCNVSDTIGNHPYNAFNFAVNQEPLLAKMSEKWIDPTQSNAYETLCQIYNHEFQKHGICYYAAEDNWEQSAVTYFQATLNAAATLDSATKQINEWAASSAAEAPTPAAIRALYPKYTQVLCSAVDGVNHLSAIRTCYTKPANITNEGPFMQQDCALPTATTTFALCNESTPVSLAAYVAPQ</sequence>
<proteinExistence type="inferred from homology"/>
<dbReference type="OMA" id="LLWFCEW"/>
<evidence type="ECO:0000256" key="1">
    <source>
        <dbReference type="ARBA" id="ARBA00007469"/>
    </source>
</evidence>